<dbReference type="InterPro" id="IPR033524">
    <property type="entry name" value="Glu/Leu/Phe/Val_DH_AS"/>
</dbReference>
<evidence type="ECO:0000313" key="6">
    <source>
        <dbReference type="EMBL" id="RZF22764.1"/>
    </source>
</evidence>
<dbReference type="InterPro" id="IPR036291">
    <property type="entry name" value="NAD(P)-bd_dom_sf"/>
</dbReference>
<organism evidence="6 7">
    <name type="scientific">Halobacteriovorax vibrionivorans</name>
    <dbReference type="NCBI Taxonomy" id="2152716"/>
    <lineage>
        <taxon>Bacteria</taxon>
        <taxon>Pseudomonadati</taxon>
        <taxon>Bdellovibrionota</taxon>
        <taxon>Bacteriovoracia</taxon>
        <taxon>Bacteriovoracales</taxon>
        <taxon>Halobacteriovoraceae</taxon>
        <taxon>Halobacteriovorax</taxon>
    </lineage>
</organism>
<accession>A0ABY0IMM7</accession>
<name>A0ABY0IMM7_9BACT</name>
<dbReference type="PIRSF" id="PIRSF000185">
    <property type="entry name" value="Glu_DH"/>
    <property type="match status" value="1"/>
</dbReference>
<comment type="similarity">
    <text evidence="1 3 4">Belongs to the Glu/Leu/Phe/Val dehydrogenases family.</text>
</comment>
<dbReference type="SMART" id="SM00839">
    <property type="entry name" value="ELFV_dehydrog"/>
    <property type="match status" value="1"/>
</dbReference>
<dbReference type="Pfam" id="PF02812">
    <property type="entry name" value="ELFV_dehydrog_N"/>
    <property type="match status" value="1"/>
</dbReference>
<feature type="domain" description="Glutamate/phenylalanine/leucine/valine/L-tryptophan dehydrogenase C-terminal" evidence="5">
    <location>
        <begin position="185"/>
        <end position="416"/>
    </location>
</feature>
<keyword evidence="2 3" id="KW-0560">Oxidoreductase</keyword>
<dbReference type="EMBL" id="QDKL01000001">
    <property type="protein sequence ID" value="RZF22764.1"/>
    <property type="molecule type" value="Genomic_DNA"/>
</dbReference>
<evidence type="ECO:0000256" key="3">
    <source>
        <dbReference type="PIRNR" id="PIRNR000185"/>
    </source>
</evidence>
<evidence type="ECO:0000313" key="7">
    <source>
        <dbReference type="Proteomes" id="UP000443582"/>
    </source>
</evidence>
<protein>
    <recommendedName>
        <fullName evidence="3">Glutamate dehydrogenase</fullName>
    </recommendedName>
</protein>
<dbReference type="InterPro" id="IPR006096">
    <property type="entry name" value="Glu/Leu/Phe/Val/Trp_DH_C"/>
</dbReference>
<dbReference type="PROSITE" id="PS00074">
    <property type="entry name" value="GLFV_DEHYDROGENASE"/>
    <property type="match status" value="1"/>
</dbReference>
<dbReference type="PANTHER" id="PTHR11606">
    <property type="entry name" value="GLUTAMATE DEHYDROGENASE"/>
    <property type="match status" value="1"/>
</dbReference>
<keyword evidence="7" id="KW-1185">Reference proteome</keyword>
<dbReference type="RefSeq" id="WP_114705709.1">
    <property type="nucleotide sequence ID" value="NZ_QDKL01000001.1"/>
</dbReference>
<dbReference type="InterPro" id="IPR006097">
    <property type="entry name" value="Glu/Leu/Phe/Val/Trp_DH_dimer"/>
</dbReference>
<proteinExistence type="inferred from homology"/>
<gene>
    <name evidence="6" type="ORF">DAY19_03035</name>
</gene>
<dbReference type="Gene3D" id="3.40.50.10860">
    <property type="entry name" value="Leucine Dehydrogenase, chain A, domain 1"/>
    <property type="match status" value="1"/>
</dbReference>
<evidence type="ECO:0000256" key="1">
    <source>
        <dbReference type="ARBA" id="ARBA00006382"/>
    </source>
</evidence>
<dbReference type="InterPro" id="IPR014362">
    <property type="entry name" value="Glu_DH"/>
</dbReference>
<dbReference type="SUPFAM" id="SSF51735">
    <property type="entry name" value="NAD(P)-binding Rossmann-fold domains"/>
    <property type="match status" value="1"/>
</dbReference>
<dbReference type="SUPFAM" id="SSF53223">
    <property type="entry name" value="Aminoacid dehydrogenase-like, N-terminal domain"/>
    <property type="match status" value="1"/>
</dbReference>
<dbReference type="InterPro" id="IPR033922">
    <property type="entry name" value="NAD_bind_Glu_DH"/>
</dbReference>
<dbReference type="Proteomes" id="UP000443582">
    <property type="component" value="Unassembled WGS sequence"/>
</dbReference>
<reference evidence="7" key="1">
    <citation type="journal article" date="2019" name="Int. J. Syst. Evol. Microbiol.">
        <title>Halobacteriovorax valvorus sp. nov., a novel prokaryotic predator isolated from coastal seawater of China.</title>
        <authorList>
            <person name="Chen M.-X."/>
        </authorList>
    </citation>
    <scope>NUCLEOTIDE SEQUENCE [LARGE SCALE GENOMIC DNA]</scope>
    <source>
        <strain evidence="7">BL9</strain>
    </source>
</reference>
<dbReference type="CDD" id="cd01076">
    <property type="entry name" value="NAD_bind_1_Glu_DH"/>
    <property type="match status" value="1"/>
</dbReference>
<evidence type="ECO:0000256" key="4">
    <source>
        <dbReference type="RuleBase" id="RU004417"/>
    </source>
</evidence>
<dbReference type="PRINTS" id="PR00082">
    <property type="entry name" value="GLFDHDRGNASE"/>
</dbReference>
<sequence>MSNLLDNPLYQDAIAQLEESAAIMGLDPNVADRLKHPKRALQVAVPIRLDDGTVKTFQGFRVQHNMTLGPGKGGVRYHPGVDLAETAGLAMLMTFKCALVGLPLGGAKGGICVDPTKLSRQELQGLTRRYTTEINTFIGPQVDIPAPDIGTDGQTMAWMLDTYSQLKGYTVPGVVTGKPITVGGSLGRSEATGKGVAFCVNFAAKKLGMKIDTSTTVAIHGFGKVAVPAAHDLEAQGAKIVAVSDVSGAIYNPNGLNINAALEWTKKGGLLADMDGVEKISNEELFALDVDILIPAAIDGVITEKNAHKVKAKIIAEGANGPLNKAAIDIVTKNGCFLVPDILCNAGGVIVSYFEWVQGLQNFFWDLSEINRKLHDILKDAFENVYEAHQKYDIDMKKAAFVAALKRLERAMRFRGLFPG</sequence>
<evidence type="ECO:0000256" key="2">
    <source>
        <dbReference type="ARBA" id="ARBA00023002"/>
    </source>
</evidence>
<dbReference type="Gene3D" id="3.40.50.720">
    <property type="entry name" value="NAD(P)-binding Rossmann-like Domain"/>
    <property type="match status" value="1"/>
</dbReference>
<dbReference type="InterPro" id="IPR006095">
    <property type="entry name" value="Glu/Leu/Phe/Val/Trp_DH"/>
</dbReference>
<dbReference type="InterPro" id="IPR046346">
    <property type="entry name" value="Aminoacid_DH-like_N_sf"/>
</dbReference>
<comment type="caution">
    <text evidence="6">The sequence shown here is derived from an EMBL/GenBank/DDBJ whole genome shotgun (WGS) entry which is preliminary data.</text>
</comment>
<evidence type="ECO:0000259" key="5">
    <source>
        <dbReference type="SMART" id="SM00839"/>
    </source>
</evidence>
<dbReference type="PANTHER" id="PTHR11606:SF13">
    <property type="entry name" value="GLUTAMATE DEHYDROGENASE 1, MITOCHONDRIAL"/>
    <property type="match status" value="1"/>
</dbReference>
<dbReference type="Pfam" id="PF00208">
    <property type="entry name" value="ELFV_dehydrog"/>
    <property type="match status" value="1"/>
</dbReference>